<protein>
    <submittedName>
        <fullName evidence="3">Transmembrane protein, putative</fullName>
    </submittedName>
</protein>
<reference evidence="4" key="3">
    <citation type="submission" date="2015-04" db="UniProtKB">
        <authorList>
            <consortium name="EnsemblPlants"/>
        </authorList>
    </citation>
    <scope>IDENTIFICATION</scope>
    <source>
        <strain evidence="4">cv. Jemalong A17</strain>
    </source>
</reference>
<dbReference type="PaxDb" id="3880-AES75261"/>
<sequence length="156" mass="18100">MPLAPWHLHSLPSTIDWKCRNCSYDPSTDKEEIGGASSKPTTEAKNEHNNDVLDKGLYDCGRSAYLEEETYEEHQKRIGKFRRLWWKIYWKVNHKSTCLEEGCSTKKILYAYGPRGFFISILTYASYNVVCLTSYSMLHMFIWGSFGSCLTSYIIL</sequence>
<feature type="transmembrane region" description="Helical" evidence="2">
    <location>
        <begin position="116"/>
        <end position="138"/>
    </location>
</feature>
<proteinExistence type="predicted"/>
<dbReference type="EnsemblPlants" id="AES75261">
    <property type="protein sequence ID" value="AES75261"/>
    <property type="gene ID" value="MTR_6g034740"/>
</dbReference>
<reference evidence="3 5" key="2">
    <citation type="journal article" date="2014" name="BMC Genomics">
        <title>An improved genome release (version Mt4.0) for the model legume Medicago truncatula.</title>
        <authorList>
            <person name="Tang H."/>
            <person name="Krishnakumar V."/>
            <person name="Bidwell S."/>
            <person name="Rosen B."/>
            <person name="Chan A."/>
            <person name="Zhou S."/>
            <person name="Gentzbittel L."/>
            <person name="Childs K.L."/>
            <person name="Yandell M."/>
            <person name="Gundlach H."/>
            <person name="Mayer K.F."/>
            <person name="Schwartz D.C."/>
            <person name="Town C.D."/>
        </authorList>
    </citation>
    <scope>GENOME REANNOTATION</scope>
    <source>
        <strain evidence="4 5">cv. Jemalong A17</strain>
    </source>
</reference>
<feature type="region of interest" description="Disordered" evidence="1">
    <location>
        <begin position="27"/>
        <end position="47"/>
    </location>
</feature>
<dbReference type="EMBL" id="CM001222">
    <property type="protein sequence ID" value="AES75261.1"/>
    <property type="molecule type" value="Genomic_DNA"/>
</dbReference>
<evidence type="ECO:0000313" key="3">
    <source>
        <dbReference type="EMBL" id="AES75261.1"/>
    </source>
</evidence>
<dbReference type="AlphaFoldDB" id="G7KHN9"/>
<name>G7KHN9_MEDTR</name>
<keyword evidence="5" id="KW-1185">Reference proteome</keyword>
<dbReference type="HOGENOM" id="CLU_1689358_0_0_1"/>
<evidence type="ECO:0000313" key="5">
    <source>
        <dbReference type="Proteomes" id="UP000002051"/>
    </source>
</evidence>
<keyword evidence="2" id="KW-0472">Membrane</keyword>
<organism evidence="3 5">
    <name type="scientific">Medicago truncatula</name>
    <name type="common">Barrel medic</name>
    <name type="synonym">Medicago tribuloides</name>
    <dbReference type="NCBI Taxonomy" id="3880"/>
    <lineage>
        <taxon>Eukaryota</taxon>
        <taxon>Viridiplantae</taxon>
        <taxon>Streptophyta</taxon>
        <taxon>Embryophyta</taxon>
        <taxon>Tracheophyta</taxon>
        <taxon>Spermatophyta</taxon>
        <taxon>Magnoliopsida</taxon>
        <taxon>eudicotyledons</taxon>
        <taxon>Gunneridae</taxon>
        <taxon>Pentapetalae</taxon>
        <taxon>rosids</taxon>
        <taxon>fabids</taxon>
        <taxon>Fabales</taxon>
        <taxon>Fabaceae</taxon>
        <taxon>Papilionoideae</taxon>
        <taxon>50 kb inversion clade</taxon>
        <taxon>NPAAA clade</taxon>
        <taxon>Hologalegina</taxon>
        <taxon>IRL clade</taxon>
        <taxon>Trifolieae</taxon>
        <taxon>Medicago</taxon>
    </lineage>
</organism>
<reference evidence="3 5" key="1">
    <citation type="journal article" date="2011" name="Nature">
        <title>The Medicago genome provides insight into the evolution of rhizobial symbioses.</title>
        <authorList>
            <person name="Young N.D."/>
            <person name="Debelle F."/>
            <person name="Oldroyd G.E."/>
            <person name="Geurts R."/>
            <person name="Cannon S.B."/>
            <person name="Udvardi M.K."/>
            <person name="Benedito V.A."/>
            <person name="Mayer K.F."/>
            <person name="Gouzy J."/>
            <person name="Schoof H."/>
            <person name="Van de Peer Y."/>
            <person name="Proost S."/>
            <person name="Cook D.R."/>
            <person name="Meyers B.C."/>
            <person name="Spannagl M."/>
            <person name="Cheung F."/>
            <person name="De Mita S."/>
            <person name="Krishnakumar V."/>
            <person name="Gundlach H."/>
            <person name="Zhou S."/>
            <person name="Mudge J."/>
            <person name="Bharti A.K."/>
            <person name="Murray J.D."/>
            <person name="Naoumkina M.A."/>
            <person name="Rosen B."/>
            <person name="Silverstein K.A."/>
            <person name="Tang H."/>
            <person name="Rombauts S."/>
            <person name="Zhao P.X."/>
            <person name="Zhou P."/>
            <person name="Barbe V."/>
            <person name="Bardou P."/>
            <person name="Bechner M."/>
            <person name="Bellec A."/>
            <person name="Berger A."/>
            <person name="Berges H."/>
            <person name="Bidwell S."/>
            <person name="Bisseling T."/>
            <person name="Choisne N."/>
            <person name="Couloux A."/>
            <person name="Denny R."/>
            <person name="Deshpande S."/>
            <person name="Dai X."/>
            <person name="Doyle J.J."/>
            <person name="Dudez A.M."/>
            <person name="Farmer A.D."/>
            <person name="Fouteau S."/>
            <person name="Franken C."/>
            <person name="Gibelin C."/>
            <person name="Gish J."/>
            <person name="Goldstein S."/>
            <person name="Gonzalez A.J."/>
            <person name="Green P.J."/>
            <person name="Hallab A."/>
            <person name="Hartog M."/>
            <person name="Hua A."/>
            <person name="Humphray S.J."/>
            <person name="Jeong D.H."/>
            <person name="Jing Y."/>
            <person name="Jocker A."/>
            <person name="Kenton S.M."/>
            <person name="Kim D.J."/>
            <person name="Klee K."/>
            <person name="Lai H."/>
            <person name="Lang C."/>
            <person name="Lin S."/>
            <person name="Macmil S.L."/>
            <person name="Magdelenat G."/>
            <person name="Matthews L."/>
            <person name="McCorrison J."/>
            <person name="Monaghan E.L."/>
            <person name="Mun J.H."/>
            <person name="Najar F.Z."/>
            <person name="Nicholson C."/>
            <person name="Noirot C."/>
            <person name="O'Bleness M."/>
            <person name="Paule C.R."/>
            <person name="Poulain J."/>
            <person name="Prion F."/>
            <person name="Qin B."/>
            <person name="Qu C."/>
            <person name="Retzel E.F."/>
            <person name="Riddle C."/>
            <person name="Sallet E."/>
            <person name="Samain S."/>
            <person name="Samson N."/>
            <person name="Sanders I."/>
            <person name="Saurat O."/>
            <person name="Scarpelli C."/>
            <person name="Schiex T."/>
            <person name="Segurens B."/>
            <person name="Severin A.J."/>
            <person name="Sherrier D.J."/>
            <person name="Shi R."/>
            <person name="Sims S."/>
            <person name="Singer S.R."/>
            <person name="Sinharoy S."/>
            <person name="Sterck L."/>
            <person name="Viollet A."/>
            <person name="Wang B.B."/>
            <person name="Wang K."/>
            <person name="Wang M."/>
            <person name="Wang X."/>
            <person name="Warfsmann J."/>
            <person name="Weissenbach J."/>
            <person name="White D.D."/>
            <person name="White J.D."/>
            <person name="Wiley G.B."/>
            <person name="Wincker P."/>
            <person name="Xing Y."/>
            <person name="Yang L."/>
            <person name="Yao Z."/>
            <person name="Ying F."/>
            <person name="Zhai J."/>
            <person name="Zhou L."/>
            <person name="Zuber A."/>
            <person name="Denarie J."/>
            <person name="Dixon R.A."/>
            <person name="May G.D."/>
            <person name="Schwartz D.C."/>
            <person name="Rogers J."/>
            <person name="Quetier F."/>
            <person name="Town C.D."/>
            <person name="Roe B.A."/>
        </authorList>
    </citation>
    <scope>NUCLEOTIDE SEQUENCE [LARGE SCALE GENOMIC DNA]</scope>
    <source>
        <strain evidence="3">A17</strain>
        <strain evidence="4 5">cv. Jemalong A17</strain>
    </source>
</reference>
<keyword evidence="2 3" id="KW-0812">Transmembrane</keyword>
<evidence type="ECO:0000256" key="1">
    <source>
        <dbReference type="SAM" id="MobiDB-lite"/>
    </source>
</evidence>
<dbReference type="Proteomes" id="UP000002051">
    <property type="component" value="Chromosome 6"/>
</dbReference>
<accession>G7KHN9</accession>
<evidence type="ECO:0000313" key="4">
    <source>
        <dbReference type="EnsemblPlants" id="AES75261"/>
    </source>
</evidence>
<gene>
    <name evidence="3" type="ordered locus">MTR_6g034740</name>
</gene>
<evidence type="ECO:0000256" key="2">
    <source>
        <dbReference type="SAM" id="Phobius"/>
    </source>
</evidence>
<keyword evidence="2" id="KW-1133">Transmembrane helix</keyword>